<dbReference type="Pfam" id="PF00582">
    <property type="entry name" value="Usp"/>
    <property type="match status" value="1"/>
</dbReference>
<dbReference type="InterPro" id="IPR014729">
    <property type="entry name" value="Rossmann-like_a/b/a_fold"/>
</dbReference>
<dbReference type="PANTHER" id="PTHR46268:SF6">
    <property type="entry name" value="UNIVERSAL STRESS PROTEIN UP12"/>
    <property type="match status" value="1"/>
</dbReference>
<comment type="subcellular location">
    <subcellularLocation>
        <location evidence="2">Cytoplasm</location>
    </subcellularLocation>
</comment>
<sequence length="166" mass="18096">MRLIMDTSTSILGELFMYRKILVALDGSDVAQAAFEHALHLGSKENAEVVPVYVVEYSSAYYTAAVYDVTPFRDAMIEEANKVVATANQRLQAAGVRGNARFIDKEGITQTIAQQLQETAEEEGVDLVVLGTHGRRGFQRMMLGSVAEAFLRLSTCPVLLVPAKAA</sequence>
<dbReference type="PANTHER" id="PTHR46268">
    <property type="entry name" value="STRESS RESPONSE PROTEIN NHAX"/>
    <property type="match status" value="1"/>
</dbReference>
<dbReference type="CDD" id="cd00293">
    <property type="entry name" value="USP-like"/>
    <property type="match status" value="1"/>
</dbReference>
<dbReference type="Proteomes" id="UP000290849">
    <property type="component" value="Unassembled WGS sequence"/>
</dbReference>
<evidence type="ECO:0000313" key="5">
    <source>
        <dbReference type="Proteomes" id="UP000290849"/>
    </source>
</evidence>
<dbReference type="AlphaFoldDB" id="A0A4V1MRD9"/>
<accession>A0A4V1MRD9</accession>
<keyword evidence="5" id="KW-1185">Reference proteome</keyword>
<evidence type="ECO:0000259" key="3">
    <source>
        <dbReference type="Pfam" id="PF00582"/>
    </source>
</evidence>
<dbReference type="EMBL" id="PYAL01000010">
    <property type="protein sequence ID" value="RXN83396.1"/>
    <property type="molecule type" value="Genomic_DNA"/>
</dbReference>
<name>A0A4V1MRD9_9BURK</name>
<evidence type="ECO:0000256" key="1">
    <source>
        <dbReference type="ARBA" id="ARBA00008791"/>
    </source>
</evidence>
<gene>
    <name evidence="4" type="ORF">C7R54_28405</name>
</gene>
<dbReference type="GO" id="GO:0005737">
    <property type="term" value="C:cytoplasm"/>
    <property type="evidence" value="ECO:0007669"/>
    <property type="project" value="UniProtKB-SubCell"/>
</dbReference>
<dbReference type="PIRSF" id="PIRSF006276">
    <property type="entry name" value="UspA"/>
    <property type="match status" value="1"/>
</dbReference>
<dbReference type="PRINTS" id="PR01438">
    <property type="entry name" value="UNVRSLSTRESS"/>
</dbReference>
<dbReference type="SUPFAM" id="SSF52402">
    <property type="entry name" value="Adenine nucleotide alpha hydrolases-like"/>
    <property type="match status" value="1"/>
</dbReference>
<feature type="domain" description="UspA" evidence="3">
    <location>
        <begin position="17"/>
        <end position="162"/>
    </location>
</feature>
<dbReference type="InterPro" id="IPR006016">
    <property type="entry name" value="UspA"/>
</dbReference>
<evidence type="ECO:0000313" key="4">
    <source>
        <dbReference type="EMBL" id="RXN83396.1"/>
    </source>
</evidence>
<organism evidence="4 5">
    <name type="scientific">Achromobacter aloeverae</name>
    <dbReference type="NCBI Taxonomy" id="1750518"/>
    <lineage>
        <taxon>Bacteria</taxon>
        <taxon>Pseudomonadati</taxon>
        <taxon>Pseudomonadota</taxon>
        <taxon>Betaproteobacteria</taxon>
        <taxon>Burkholderiales</taxon>
        <taxon>Alcaligenaceae</taxon>
        <taxon>Achromobacter</taxon>
    </lineage>
</organism>
<comment type="caution">
    <text evidence="4">The sequence shown here is derived from an EMBL/GenBank/DDBJ whole genome shotgun (WGS) entry which is preliminary data.</text>
</comment>
<evidence type="ECO:0000256" key="2">
    <source>
        <dbReference type="PIRNR" id="PIRNR006276"/>
    </source>
</evidence>
<reference evidence="4 5" key="1">
    <citation type="journal article" date="2017" name="Int. J. Syst. Evol. Microbiol.">
        <title>Achromobacter aloeverae sp. nov., isolated from the root of Aloe vera (L.) Burm.f.</title>
        <authorList>
            <person name="Kuncharoen N."/>
            <person name="Muramatsu Y."/>
            <person name="Shibata C."/>
            <person name="Kamakura Y."/>
            <person name="Nakagawa Y."/>
            <person name="Tanasupawat S."/>
        </authorList>
    </citation>
    <scope>NUCLEOTIDE SEQUENCE [LARGE SCALE GENOMIC DNA]</scope>
    <source>
        <strain evidence="4 5">AVA-1</strain>
    </source>
</reference>
<comment type="similarity">
    <text evidence="1 2">Belongs to the universal stress protein A family.</text>
</comment>
<dbReference type="Gene3D" id="3.40.50.620">
    <property type="entry name" value="HUPs"/>
    <property type="match status" value="1"/>
</dbReference>
<keyword evidence="2" id="KW-0963">Cytoplasm</keyword>
<dbReference type="InterPro" id="IPR006015">
    <property type="entry name" value="Universal_stress_UspA"/>
</dbReference>
<proteinExistence type="inferred from homology"/>
<protein>
    <recommendedName>
        <fullName evidence="2">Universal stress protein</fullName>
    </recommendedName>
</protein>